<dbReference type="PANTHER" id="PTHR22166">
    <property type="entry name" value="ENDOPLASMIC RETICULUM JUNCTION FORMATION PROTEIN LUNAPARK"/>
    <property type="match status" value="1"/>
</dbReference>
<sequence>MGQQEYQAILTIAAPIFLIPFGIYYIRQAAAWYYMRKQKNEETRLVALRAQQKLKVEELKKKTSYYTTKSLLERYDLSNKKEQEKSVDQLRQRKPASVPGTTRQTPPHKGQSQLQGPSTVASPVSPTVNSVIRPVNPPSSMASPPQRQWYDKLVDALVGEDGPETKYALICSYCFAHNGLVLPQEIEKIQYTCPVCKKFNPARQPSANTARSPSPATPVLPASPEPSGSPSREGSPAKEAKEDSKEGSPAEEQSLSAEALSKEEED</sequence>
<feature type="compositionally biased region" description="Polar residues" evidence="2">
    <location>
        <begin position="203"/>
        <end position="214"/>
    </location>
</feature>
<evidence type="ECO:0000313" key="5">
    <source>
        <dbReference type="Proteomes" id="UP000605846"/>
    </source>
</evidence>
<accession>A0A8H7EU70</accession>
<comment type="caution">
    <text evidence="1">Lacks conserved residue(s) required for the propagation of feature annotation.</text>
</comment>
<dbReference type="EMBL" id="JABAYA010000009">
    <property type="protein sequence ID" value="KAF7731532.1"/>
    <property type="molecule type" value="Genomic_DNA"/>
</dbReference>
<evidence type="ECO:0000256" key="1">
    <source>
        <dbReference type="RuleBase" id="RU367073"/>
    </source>
</evidence>
<keyword evidence="1" id="KW-0862">Zinc</keyword>
<dbReference type="PANTHER" id="PTHR22166:SF12">
    <property type="entry name" value="ENDOPLASMIC RETICULUM JUNCTION FORMATION PROTEIN LUNAPARK"/>
    <property type="match status" value="1"/>
</dbReference>
<dbReference type="Proteomes" id="UP000605846">
    <property type="component" value="Unassembled WGS sequence"/>
</dbReference>
<feature type="compositionally biased region" description="Low complexity" evidence="2">
    <location>
        <begin position="250"/>
        <end position="259"/>
    </location>
</feature>
<evidence type="ECO:0000313" key="4">
    <source>
        <dbReference type="EMBL" id="KAF7731532.1"/>
    </source>
</evidence>
<dbReference type="InterPro" id="IPR019273">
    <property type="entry name" value="Lunapark_Znf"/>
</dbReference>
<evidence type="ECO:0000259" key="3">
    <source>
        <dbReference type="Pfam" id="PF10058"/>
    </source>
</evidence>
<feature type="domain" description="Lunapark zinc ribbon" evidence="3">
    <location>
        <begin position="149"/>
        <end position="200"/>
    </location>
</feature>
<comment type="subcellular location">
    <subcellularLocation>
        <location evidence="1">Endoplasmic reticulum membrane</location>
        <topology evidence="1">Multi-pass membrane protein</topology>
    </subcellularLocation>
</comment>
<comment type="domain">
    <text evidence="1">The C4-type zinc finger motif is necessary both for its ER three-way tubular junction localization and formation.</text>
</comment>
<evidence type="ECO:0000256" key="2">
    <source>
        <dbReference type="SAM" id="MobiDB-lite"/>
    </source>
</evidence>
<comment type="function">
    <text evidence="1">Plays a role in determining ER morphology.</text>
</comment>
<feature type="compositionally biased region" description="Polar residues" evidence="2">
    <location>
        <begin position="99"/>
        <end position="130"/>
    </location>
</feature>
<feature type="region of interest" description="Disordered" evidence="2">
    <location>
        <begin position="203"/>
        <end position="266"/>
    </location>
</feature>
<keyword evidence="1" id="KW-1133">Transmembrane helix</keyword>
<organism evidence="4 5">
    <name type="scientific">Apophysomyces ossiformis</name>
    <dbReference type="NCBI Taxonomy" id="679940"/>
    <lineage>
        <taxon>Eukaryota</taxon>
        <taxon>Fungi</taxon>
        <taxon>Fungi incertae sedis</taxon>
        <taxon>Mucoromycota</taxon>
        <taxon>Mucoromycotina</taxon>
        <taxon>Mucoromycetes</taxon>
        <taxon>Mucorales</taxon>
        <taxon>Mucorineae</taxon>
        <taxon>Mucoraceae</taxon>
        <taxon>Apophysomyces</taxon>
    </lineage>
</organism>
<dbReference type="GO" id="GO:0071788">
    <property type="term" value="P:endoplasmic reticulum tubular network maintenance"/>
    <property type="evidence" value="ECO:0007669"/>
    <property type="project" value="UniProtKB-UniRule"/>
</dbReference>
<reference evidence="4" key="1">
    <citation type="submission" date="2020-01" db="EMBL/GenBank/DDBJ databases">
        <title>Genome Sequencing of Three Apophysomyces-Like Fungal Strains Confirms a Novel Fungal Genus in the Mucoromycota with divergent Burkholderia-like Endosymbiotic Bacteria.</title>
        <authorList>
            <person name="Stajich J.E."/>
            <person name="Macias A.M."/>
            <person name="Carter-House D."/>
            <person name="Lovett B."/>
            <person name="Kasson L.R."/>
            <person name="Berry K."/>
            <person name="Grigoriev I."/>
            <person name="Chang Y."/>
            <person name="Spatafora J."/>
            <person name="Kasson M.T."/>
        </authorList>
    </citation>
    <scope>NUCLEOTIDE SEQUENCE</scope>
    <source>
        <strain evidence="4">NRRL A-21654</strain>
    </source>
</reference>
<keyword evidence="1" id="KW-0256">Endoplasmic reticulum</keyword>
<feature type="compositionally biased region" description="Pro residues" evidence="2">
    <location>
        <begin position="215"/>
        <end position="224"/>
    </location>
</feature>
<feature type="transmembrane region" description="Helical" evidence="1">
    <location>
        <begin position="6"/>
        <end position="26"/>
    </location>
</feature>
<protein>
    <recommendedName>
        <fullName evidence="1">Endoplasmic reticulum junction formation protein lunapark</fullName>
    </recommendedName>
</protein>
<proteinExistence type="inferred from homology"/>
<keyword evidence="1" id="KW-0472">Membrane</keyword>
<keyword evidence="5" id="KW-1185">Reference proteome</keyword>
<feature type="compositionally biased region" description="Basic and acidic residues" evidence="2">
    <location>
        <begin position="82"/>
        <end position="91"/>
    </location>
</feature>
<dbReference type="InterPro" id="IPR040115">
    <property type="entry name" value="Lnp"/>
</dbReference>
<comment type="caution">
    <text evidence="4">The sequence shown here is derived from an EMBL/GenBank/DDBJ whole genome shotgun (WGS) entry which is preliminary data.</text>
</comment>
<dbReference type="AlphaFoldDB" id="A0A8H7EU70"/>
<feature type="region of interest" description="Disordered" evidence="2">
    <location>
        <begin position="82"/>
        <end position="146"/>
    </location>
</feature>
<feature type="compositionally biased region" description="Basic and acidic residues" evidence="2">
    <location>
        <begin position="235"/>
        <end position="248"/>
    </location>
</feature>
<dbReference type="GO" id="GO:0098826">
    <property type="term" value="C:endoplasmic reticulum tubular network membrane"/>
    <property type="evidence" value="ECO:0007669"/>
    <property type="project" value="UniProtKB-UniRule"/>
</dbReference>
<gene>
    <name evidence="4" type="ORF">EC973_009296</name>
</gene>
<name>A0A8H7EU70_9FUNG</name>
<keyword evidence="1" id="KW-0479">Metal-binding</keyword>
<keyword evidence="1" id="KW-0863">Zinc-finger</keyword>
<comment type="similarity">
    <text evidence="1">Belongs to the lunapark family.</text>
</comment>
<feature type="compositionally biased region" description="Low complexity" evidence="2">
    <location>
        <begin position="225"/>
        <end position="234"/>
    </location>
</feature>
<dbReference type="GO" id="GO:0008270">
    <property type="term" value="F:zinc ion binding"/>
    <property type="evidence" value="ECO:0007669"/>
    <property type="project" value="UniProtKB-KW"/>
</dbReference>
<dbReference type="OrthoDB" id="1725934at2759"/>
<keyword evidence="1" id="KW-0812">Transmembrane</keyword>
<dbReference type="GO" id="GO:1903373">
    <property type="term" value="P:positive regulation of endoplasmic reticulum tubular network organization"/>
    <property type="evidence" value="ECO:0007669"/>
    <property type="project" value="UniProtKB-UniRule"/>
</dbReference>
<dbReference type="Pfam" id="PF10058">
    <property type="entry name" value="Zn_ribbon_10"/>
    <property type="match status" value="1"/>
</dbReference>